<proteinExistence type="predicted"/>
<accession>A0A1V8NVT7</accession>
<comment type="caution">
    <text evidence="1">The sequence shown here is derived from an EMBL/GenBank/DDBJ whole genome shotgun (WGS) entry which is preliminary data.</text>
</comment>
<evidence type="ECO:0000313" key="1">
    <source>
        <dbReference type="EMBL" id="OQM40542.1"/>
    </source>
</evidence>
<dbReference type="RefSeq" id="WP_080859700.1">
    <property type="nucleotide sequence ID" value="NZ_CP077405.1"/>
</dbReference>
<dbReference type="EMBL" id="NAEW01000009">
    <property type="protein sequence ID" value="OQM40542.1"/>
    <property type="molecule type" value="Genomic_DNA"/>
</dbReference>
<dbReference type="AlphaFoldDB" id="A0A1V8NVT7"/>
<name>A0A1V8NVT7_CITBR</name>
<dbReference type="Proteomes" id="UP000192573">
    <property type="component" value="Unassembled WGS sequence"/>
</dbReference>
<sequence length="79" mass="9255">MSNTVSVVITARADVEFRKTVQMEKADYDKYLQICAEWSSAREVEEQIKEIALKYDFVVFDDDIEDISEPEDIEFELVK</sequence>
<evidence type="ECO:0000313" key="2">
    <source>
        <dbReference type="Proteomes" id="UP000192573"/>
    </source>
</evidence>
<gene>
    <name evidence="1" type="ORF">BZK42_18450</name>
</gene>
<organism evidence="1 2">
    <name type="scientific">Citrobacter braakii</name>
    <dbReference type="NCBI Taxonomy" id="57706"/>
    <lineage>
        <taxon>Bacteria</taxon>
        <taxon>Pseudomonadati</taxon>
        <taxon>Pseudomonadota</taxon>
        <taxon>Gammaproteobacteria</taxon>
        <taxon>Enterobacterales</taxon>
        <taxon>Enterobacteriaceae</taxon>
        <taxon>Citrobacter</taxon>
        <taxon>Citrobacter freundii complex</taxon>
    </lineage>
</organism>
<reference evidence="1 2" key="1">
    <citation type="submission" date="2017-03" db="EMBL/GenBank/DDBJ databases">
        <authorList>
            <person name="Afonso C.L."/>
            <person name="Miller P.J."/>
            <person name="Scott M.A."/>
            <person name="Spackman E."/>
            <person name="Goraichik I."/>
            <person name="Dimitrov K.M."/>
            <person name="Suarez D.L."/>
            <person name="Swayne D.E."/>
        </authorList>
    </citation>
    <scope>NUCLEOTIDE SEQUENCE [LARGE SCALE GENOMIC DNA]</scope>
    <source>
        <strain evidence="1 2">ATCC 51113</strain>
    </source>
</reference>
<protein>
    <submittedName>
        <fullName evidence="1">Uncharacterized protein</fullName>
    </submittedName>
</protein>